<keyword evidence="2" id="KW-1185">Reference proteome</keyword>
<evidence type="ECO:0000313" key="1">
    <source>
        <dbReference type="EMBL" id="KAK7360779.1"/>
    </source>
</evidence>
<sequence length="249" mass="27373">MYKLGKHVSHEFKLDITSESVLKYGPQISNLAIATNSISGSYLDYDLKTCYSNQIVRLPSSIQAKFGRESDSVPYKLTNKELGYFTSRDGSLEPGCRASKLSYGGSPITKAPELKSEATTCVAIQTKSSMIPGNQELAHQPGSIMSTLVPARVEFLSAGKHGQEQVNTSNLVLRSTKCNIKPWVLCMIDESGYGPVVVSPFQEIMESYPISVTDIAPGCFSKMPLMMLLLRFFDDSLPPTTFVLHMKPD</sequence>
<dbReference type="EMBL" id="JAYMYQ010000001">
    <property type="protein sequence ID" value="KAK7360779.1"/>
    <property type="molecule type" value="Genomic_DNA"/>
</dbReference>
<dbReference type="AlphaFoldDB" id="A0AAN9MTS3"/>
<dbReference type="Proteomes" id="UP001367508">
    <property type="component" value="Unassembled WGS sequence"/>
</dbReference>
<proteinExistence type="predicted"/>
<organism evidence="1 2">
    <name type="scientific">Canavalia gladiata</name>
    <name type="common">Sword bean</name>
    <name type="synonym">Dolichos gladiatus</name>
    <dbReference type="NCBI Taxonomy" id="3824"/>
    <lineage>
        <taxon>Eukaryota</taxon>
        <taxon>Viridiplantae</taxon>
        <taxon>Streptophyta</taxon>
        <taxon>Embryophyta</taxon>
        <taxon>Tracheophyta</taxon>
        <taxon>Spermatophyta</taxon>
        <taxon>Magnoliopsida</taxon>
        <taxon>eudicotyledons</taxon>
        <taxon>Gunneridae</taxon>
        <taxon>Pentapetalae</taxon>
        <taxon>rosids</taxon>
        <taxon>fabids</taxon>
        <taxon>Fabales</taxon>
        <taxon>Fabaceae</taxon>
        <taxon>Papilionoideae</taxon>
        <taxon>50 kb inversion clade</taxon>
        <taxon>NPAAA clade</taxon>
        <taxon>indigoferoid/millettioid clade</taxon>
        <taxon>Phaseoleae</taxon>
        <taxon>Canavalia</taxon>
    </lineage>
</organism>
<reference evidence="1 2" key="1">
    <citation type="submission" date="2024-01" db="EMBL/GenBank/DDBJ databases">
        <title>The genomes of 5 underutilized Papilionoideae crops provide insights into root nodulation and disease resistanc.</title>
        <authorList>
            <person name="Jiang F."/>
        </authorList>
    </citation>
    <scope>NUCLEOTIDE SEQUENCE [LARGE SCALE GENOMIC DNA]</scope>
    <source>
        <strain evidence="1">LVBAO_FW01</strain>
        <tissue evidence="1">Leaves</tissue>
    </source>
</reference>
<protein>
    <submittedName>
        <fullName evidence="1">Uncharacterized protein</fullName>
    </submittedName>
</protein>
<evidence type="ECO:0000313" key="2">
    <source>
        <dbReference type="Proteomes" id="UP001367508"/>
    </source>
</evidence>
<gene>
    <name evidence="1" type="ORF">VNO77_02792</name>
</gene>
<name>A0AAN9MTS3_CANGL</name>
<accession>A0AAN9MTS3</accession>
<comment type="caution">
    <text evidence="1">The sequence shown here is derived from an EMBL/GenBank/DDBJ whole genome shotgun (WGS) entry which is preliminary data.</text>
</comment>